<dbReference type="Gene3D" id="3.30.70.1430">
    <property type="entry name" value="Multidrug efflux transporter AcrB pore domain"/>
    <property type="match status" value="2"/>
</dbReference>
<keyword evidence="1" id="KW-0472">Membrane</keyword>
<name>D5ED63_AMICL</name>
<accession>D5ED63</accession>
<dbReference type="PANTHER" id="PTHR32063:SF0">
    <property type="entry name" value="SWARMING MOTILITY PROTEIN SWRC"/>
    <property type="match status" value="1"/>
</dbReference>
<dbReference type="GO" id="GO:0005886">
    <property type="term" value="C:plasma membrane"/>
    <property type="evidence" value="ECO:0007669"/>
    <property type="project" value="TreeGrafter"/>
</dbReference>
<dbReference type="STRING" id="572547.Amico_0352"/>
<dbReference type="GO" id="GO:0042910">
    <property type="term" value="F:xenobiotic transmembrane transporter activity"/>
    <property type="evidence" value="ECO:0007669"/>
    <property type="project" value="TreeGrafter"/>
</dbReference>
<gene>
    <name evidence="2" type="ordered locus">Amico_0352</name>
</gene>
<keyword evidence="1" id="KW-1133">Transmembrane helix</keyword>
<feature type="transmembrane region" description="Helical" evidence="1">
    <location>
        <begin position="982"/>
        <end position="1001"/>
    </location>
</feature>
<sequence>MFGMKFLRVFICRPVFTSVTVLMAIVLGVYSYLNLGIALVPDVDIPVISVTTTYLGAGPSEIELLVSKPIEDAVSQVEGVKRIRSYSLEGISFVVVEFEYDINISEATMDVSNRVKAISGTLPEDSKDPITEKFDINAFPFMTIAISSNLPPEYAFDIVEDRIQRRLTQLQGLARAEIIGGLKREIHVYLDPVELHQYQISPDKIIQVLQRNNFNDPSGHIVQGRKELSVRVLGEVEDPLELENIRIPLHGSTSIRLGDIGKVADTTEERRGYARYEGKEAILLDCIATPGSNIVEVSDRIKEELEDIKLLLPEGFEVTITDDISTFVRESIRNVFRDMVVGILLTGLVLFLFLQRISLTFVVAVAMPTAIISTFIPMFVSGITMNMMSTLGIAISVGILVNNSILVLENIYRYREMGEGPFEASEKGTADIALSVFSTTATNLGVFIPVVFMKGIAGQFLRDFALTIVFATIFSLWVAMTLTPMVAARIRYGSKPSVFSQKATAWWSWMYDKFDKAHDILVRKAIDSRYLTLALFLFAFIASLFLLPMLGTEFIPRVDRGLMEISMELSSASSLSYTEEVTEAVEKHVRSLPGVAAIEVAVGGSRADVGVNQSRLRIILSDDPRRPTSFALAEQLREYFKMIPDVNASITASVSGGGSPGKPIQILVSGENIEELNKIASQVVATMRSVRGVVDVDTNWRLGRPEFQVIPEPWRLGILGVSVKDVADTVRNYITGKKAGVFRLEGREYDILTLLDPGHISQMSDVEEFPVATSAGFVPLSSMSEFTHGVGPTSILRSDRTRAITIEGDVNGRSVGSAFEEIQVKLKEVTLPRGYRFSYAGEVEDIKENFYYLFVAFAMAIVLTFLMIAAILESYIYAFIIMVTLPLSAIGVLPFLYITNTAISLYGLLGVVMLVGLVVNNAIVIIDYAEKKRKEGVSPREAIREACSVRLRPIVMADLTSIIAMIPLALGEGAGGPYRAPMAIVVIGGLLAGGTLALFVVPPVYGILHRRTWHDDG</sequence>
<dbReference type="EMBL" id="CP001997">
    <property type="protein sequence ID" value="ADE56495.1"/>
    <property type="molecule type" value="Genomic_DNA"/>
</dbReference>
<dbReference type="PANTHER" id="PTHR32063">
    <property type="match status" value="1"/>
</dbReference>
<dbReference type="Gene3D" id="3.30.70.1320">
    <property type="entry name" value="Multidrug efflux transporter AcrB pore domain like"/>
    <property type="match status" value="1"/>
</dbReference>
<dbReference type="SUPFAM" id="SSF82693">
    <property type="entry name" value="Multidrug efflux transporter AcrB pore domain, PN1, PN2, PC1 and PC2 subdomains"/>
    <property type="match status" value="3"/>
</dbReference>
<feature type="transmembrane region" description="Helical" evidence="1">
    <location>
        <begin position="391"/>
        <end position="412"/>
    </location>
</feature>
<protein>
    <submittedName>
        <fullName evidence="2">Acriflavin resistance protein</fullName>
    </submittedName>
</protein>
<proteinExistence type="predicted"/>
<feature type="transmembrane region" description="Helical" evidence="1">
    <location>
        <begin position="530"/>
        <end position="550"/>
    </location>
</feature>
<evidence type="ECO:0000256" key="1">
    <source>
        <dbReference type="SAM" id="Phobius"/>
    </source>
</evidence>
<dbReference type="InterPro" id="IPR001036">
    <property type="entry name" value="Acrflvin-R"/>
</dbReference>
<feature type="transmembrane region" description="Helical" evidence="1">
    <location>
        <begin position="432"/>
        <end position="452"/>
    </location>
</feature>
<evidence type="ECO:0000313" key="3">
    <source>
        <dbReference type="Proteomes" id="UP000002366"/>
    </source>
</evidence>
<feature type="transmembrane region" description="Helical" evidence="1">
    <location>
        <begin position="903"/>
        <end position="928"/>
    </location>
</feature>
<feature type="transmembrane region" description="Helical" evidence="1">
    <location>
        <begin position="850"/>
        <end position="868"/>
    </location>
</feature>
<dbReference type="InterPro" id="IPR027463">
    <property type="entry name" value="AcrB_DN_DC_subdom"/>
</dbReference>
<dbReference type="Pfam" id="PF00873">
    <property type="entry name" value="ACR_tran"/>
    <property type="match status" value="1"/>
</dbReference>
<dbReference type="Gene3D" id="3.30.70.1440">
    <property type="entry name" value="Multidrug efflux transporter AcrB pore domain"/>
    <property type="match status" value="1"/>
</dbReference>
<feature type="transmembrane region" description="Helical" evidence="1">
    <location>
        <begin position="361"/>
        <end position="385"/>
    </location>
</feature>
<organism evidence="2 3">
    <name type="scientific">Aminobacterium colombiense (strain DSM 12261 / ALA-1)</name>
    <dbReference type="NCBI Taxonomy" id="572547"/>
    <lineage>
        <taxon>Bacteria</taxon>
        <taxon>Thermotogati</taxon>
        <taxon>Synergistota</taxon>
        <taxon>Synergistia</taxon>
        <taxon>Synergistales</taxon>
        <taxon>Aminobacteriaceae</taxon>
        <taxon>Aminobacterium</taxon>
    </lineage>
</organism>
<dbReference type="KEGG" id="aco:Amico_0352"/>
<evidence type="ECO:0000313" key="2">
    <source>
        <dbReference type="EMBL" id="ADE56495.1"/>
    </source>
</evidence>
<dbReference type="HOGENOM" id="CLU_002755_1_2_0"/>
<feature type="transmembrane region" description="Helical" evidence="1">
    <location>
        <begin position="335"/>
        <end position="354"/>
    </location>
</feature>
<dbReference type="Proteomes" id="UP000002366">
    <property type="component" value="Chromosome"/>
</dbReference>
<dbReference type="Gene3D" id="3.30.2090.10">
    <property type="entry name" value="Multidrug efflux transporter AcrB TolC docking domain, DN and DC subdomains"/>
    <property type="match status" value="2"/>
</dbReference>
<reference evidence="2 3" key="1">
    <citation type="journal article" date="2010" name="Stand. Genomic Sci.">
        <title>Complete genome sequence of Aminobacterium colombiense type strain (ALA-1).</title>
        <authorList>
            <person name="Chertkov O."/>
            <person name="Sikorski J."/>
            <person name="Brambilla E."/>
            <person name="Lapidus A."/>
            <person name="Copeland A."/>
            <person name="Glavina Del Rio T."/>
            <person name="Nolan M."/>
            <person name="Lucas S."/>
            <person name="Tice H."/>
            <person name="Cheng J.F."/>
            <person name="Han C."/>
            <person name="Detter J.C."/>
            <person name="Bruce D."/>
            <person name="Tapia R."/>
            <person name="Goodwin L."/>
            <person name="Pitluck S."/>
            <person name="Liolios K."/>
            <person name="Ivanova N."/>
            <person name="Mavromatis K."/>
            <person name="Ovchinnikova G."/>
            <person name="Pati A."/>
            <person name="Chen A."/>
            <person name="Palaniappan K."/>
            <person name="Land M."/>
            <person name="Hauser L."/>
            <person name="Chang Y.J."/>
            <person name="Jeffries C.D."/>
            <person name="Spring S."/>
            <person name="Rohde M."/>
            <person name="Goker M."/>
            <person name="Bristow J."/>
            <person name="Eisen J.A."/>
            <person name="Markowitz V."/>
            <person name="Hugenholtz P."/>
            <person name="Kyrpides N.C."/>
            <person name="Klenk H.P."/>
        </authorList>
    </citation>
    <scope>NUCLEOTIDE SEQUENCE [LARGE SCALE GENOMIC DNA]</scope>
    <source>
        <strain evidence="3">DSM 12261 / ALA-1</strain>
    </source>
</reference>
<feature type="transmembrane region" description="Helical" evidence="1">
    <location>
        <begin position="875"/>
        <end position="897"/>
    </location>
</feature>
<keyword evidence="1" id="KW-0812">Transmembrane</keyword>
<dbReference type="eggNOG" id="COG0841">
    <property type="taxonomic scope" value="Bacteria"/>
</dbReference>
<dbReference type="Gene3D" id="1.20.1640.10">
    <property type="entry name" value="Multidrug efflux transporter AcrB transmembrane domain"/>
    <property type="match status" value="2"/>
</dbReference>
<keyword evidence="3" id="KW-1185">Reference proteome</keyword>
<dbReference type="SUPFAM" id="SSF82866">
    <property type="entry name" value="Multidrug efflux transporter AcrB transmembrane domain"/>
    <property type="match status" value="2"/>
</dbReference>
<dbReference type="SUPFAM" id="SSF82714">
    <property type="entry name" value="Multidrug efflux transporter AcrB TolC docking domain, DN and DC subdomains"/>
    <property type="match status" value="2"/>
</dbReference>
<feature type="transmembrane region" description="Helical" evidence="1">
    <location>
        <begin position="949"/>
        <end position="970"/>
    </location>
</feature>
<dbReference type="AlphaFoldDB" id="D5ED63"/>
<feature type="transmembrane region" description="Helical" evidence="1">
    <location>
        <begin position="12"/>
        <end position="33"/>
    </location>
</feature>
<dbReference type="PRINTS" id="PR00702">
    <property type="entry name" value="ACRIFLAVINRP"/>
</dbReference>
<feature type="transmembrane region" description="Helical" evidence="1">
    <location>
        <begin position="464"/>
        <end position="487"/>
    </location>
</feature>